<gene>
    <name evidence="1" type="ORF">JQS43_06620</name>
</gene>
<dbReference type="PANTHER" id="PTHR30143">
    <property type="entry name" value="ACID HYDRATASE"/>
    <property type="match status" value="1"/>
</dbReference>
<reference evidence="1" key="1">
    <citation type="submission" date="2021-02" db="EMBL/GenBank/DDBJ databases">
        <title>Natrosporangium hydrolyticum gen. nov., sp. nov, a haloalkaliphilic actinobacterium from a soda solonchak soil.</title>
        <authorList>
            <person name="Sorokin D.Y."/>
            <person name="Khijniak T.V."/>
            <person name="Zakharycheva A.P."/>
            <person name="Boueva O.V."/>
            <person name="Ariskina E.V."/>
            <person name="Hahnke R.L."/>
            <person name="Bunk B."/>
            <person name="Sproer C."/>
            <person name="Schumann P."/>
            <person name="Evtushenko L.I."/>
            <person name="Kublanov I.V."/>
        </authorList>
    </citation>
    <scope>NUCLEOTIDE SEQUENCE</scope>
    <source>
        <strain evidence="1">DSM 106523</strain>
    </source>
</reference>
<dbReference type="GO" id="GO:0008684">
    <property type="term" value="F:2-oxopent-4-enoate hydratase activity"/>
    <property type="evidence" value="ECO:0007669"/>
    <property type="project" value="TreeGrafter"/>
</dbReference>
<dbReference type="PANTHER" id="PTHR30143:SF0">
    <property type="entry name" value="2-KETO-4-PENTENOATE HYDRATASE"/>
    <property type="match status" value="1"/>
</dbReference>
<proteinExistence type="predicted"/>
<dbReference type="InterPro" id="IPR036663">
    <property type="entry name" value="Fumarylacetoacetase_C_sf"/>
</dbReference>
<dbReference type="RefSeq" id="WP_239678189.1">
    <property type="nucleotide sequence ID" value="NZ_CP070499.1"/>
</dbReference>
<name>A0A895YIY2_9ACTN</name>
<evidence type="ECO:0000313" key="2">
    <source>
        <dbReference type="Proteomes" id="UP000662857"/>
    </source>
</evidence>
<dbReference type="InterPro" id="IPR050772">
    <property type="entry name" value="Hydratase-Decarb/MhpD_sf"/>
</dbReference>
<evidence type="ECO:0000313" key="1">
    <source>
        <dbReference type="EMBL" id="QSB15992.1"/>
    </source>
</evidence>
<dbReference type="GO" id="GO:0005737">
    <property type="term" value="C:cytoplasm"/>
    <property type="evidence" value="ECO:0007669"/>
    <property type="project" value="TreeGrafter"/>
</dbReference>
<organism evidence="1 2">
    <name type="scientific">Natronosporangium hydrolyticum</name>
    <dbReference type="NCBI Taxonomy" id="2811111"/>
    <lineage>
        <taxon>Bacteria</taxon>
        <taxon>Bacillati</taxon>
        <taxon>Actinomycetota</taxon>
        <taxon>Actinomycetes</taxon>
        <taxon>Micromonosporales</taxon>
        <taxon>Micromonosporaceae</taxon>
        <taxon>Natronosporangium</taxon>
    </lineage>
</organism>
<dbReference type="KEGG" id="nhy:JQS43_06620"/>
<accession>A0A895YIY2</accession>
<dbReference type="AlphaFoldDB" id="A0A895YIY2"/>
<protein>
    <submittedName>
        <fullName evidence="1">4-oxalocrotonate decarboxylase</fullName>
    </submittedName>
</protein>
<keyword evidence="2" id="KW-1185">Reference proteome</keyword>
<dbReference type="Gene3D" id="3.90.850.10">
    <property type="entry name" value="Fumarylacetoacetase-like, C-terminal domain"/>
    <property type="match status" value="1"/>
</dbReference>
<sequence>MSVDFAALAARVDQAAVAGEAVEQLTAGTELTVADAYRVQEALVARRLGRGERLVGVKLGLTSAAKMAQMGVDEVIWGRLTDAMSIADGDAVSTGGLIHPRVEPEVAFRLGAGGEPVAVAAALEVIDSRYADFRFTLPDVVADNTSAAGFVLGPWRPIPAGLANFGVLLEVDGQVVETGSTAAILGDPWRALQRGLKLAGGAGLVPQPGWVLLAGAATAAVPLPGAGHVRAVVEQLGGASLEVRP</sequence>
<dbReference type="EMBL" id="CP070499">
    <property type="protein sequence ID" value="QSB15992.1"/>
    <property type="molecule type" value="Genomic_DNA"/>
</dbReference>
<dbReference type="SUPFAM" id="SSF56529">
    <property type="entry name" value="FAH"/>
    <property type="match status" value="1"/>
</dbReference>
<dbReference type="Proteomes" id="UP000662857">
    <property type="component" value="Chromosome"/>
</dbReference>